<dbReference type="EMBL" id="DF967972">
    <property type="protein sequence ID" value="GAP13145.1"/>
    <property type="molecule type" value="Genomic_DNA"/>
</dbReference>
<protein>
    <submittedName>
        <fullName evidence="3">Sugar phosphate isomerase/epimerase</fullName>
    </submittedName>
</protein>
<dbReference type="InterPro" id="IPR050417">
    <property type="entry name" value="Sugar_Epim/Isomerase"/>
</dbReference>
<dbReference type="PANTHER" id="PTHR43489:SF7">
    <property type="entry name" value="3-DEHYDRO-D-GULOSIDE 4-EPIMERASE-RELATED"/>
    <property type="match status" value="1"/>
</dbReference>
<organism evidence="3">
    <name type="scientific">Longilinea arvoryzae</name>
    <dbReference type="NCBI Taxonomy" id="360412"/>
    <lineage>
        <taxon>Bacteria</taxon>
        <taxon>Bacillati</taxon>
        <taxon>Chloroflexota</taxon>
        <taxon>Anaerolineae</taxon>
        <taxon>Anaerolineales</taxon>
        <taxon>Anaerolineaceae</taxon>
        <taxon>Longilinea</taxon>
    </lineage>
</organism>
<keyword evidence="4" id="KW-1185">Reference proteome</keyword>
<name>A0A0S7BCZ9_9CHLR</name>
<sequence>MNKVGIYYAYWTHEWEADFHPFIDKVAELGFDILEIHAGVFANLTGAERKALKAHADERKLEMTYCIGLPAAFDVASKDEATRNKGIAFLQAQAKGIGEVGGGKVSGILYSSWPALMPEGETDKRPYLENSINSMRKAIRAAEENNVVFNIEVVNRFEQYLLNTAEEAVAYVKAVDSPNIKILMDTYHMNIEEDHIGTAIETAGQYLGHVHLGENNRRTPGYGHIAWDELASSLKKINYKGALVMEPFLMPGGQVGRDIRVWRDMSVGVDLDLEARKALQFIRGKLAAAR</sequence>
<dbReference type="SUPFAM" id="SSF51658">
    <property type="entry name" value="Xylose isomerase-like"/>
    <property type="match status" value="1"/>
</dbReference>
<evidence type="ECO:0000256" key="1">
    <source>
        <dbReference type="ARBA" id="ARBA00023235"/>
    </source>
</evidence>
<keyword evidence="1 3" id="KW-0413">Isomerase</keyword>
<evidence type="ECO:0000259" key="2">
    <source>
        <dbReference type="Pfam" id="PF01261"/>
    </source>
</evidence>
<dbReference type="InterPro" id="IPR036237">
    <property type="entry name" value="Xyl_isomerase-like_sf"/>
</dbReference>
<dbReference type="GO" id="GO:0016853">
    <property type="term" value="F:isomerase activity"/>
    <property type="evidence" value="ECO:0007669"/>
    <property type="project" value="UniProtKB-KW"/>
</dbReference>
<dbReference type="InterPro" id="IPR013022">
    <property type="entry name" value="Xyl_isomerase-like_TIM-brl"/>
</dbReference>
<dbReference type="Gene3D" id="3.20.20.150">
    <property type="entry name" value="Divalent-metal-dependent TIM barrel enzymes"/>
    <property type="match status" value="1"/>
</dbReference>
<reference evidence="3" key="1">
    <citation type="submission" date="2015-07" db="EMBL/GenBank/DDBJ databases">
        <title>Draft Genome Sequences of Anaerolinea thermolimosa IMO-1, Bellilinea caldifistulae GOMI-1, Leptolinea tardivitalis YMTK-2, Levilinea saccharolytica KIBI-1,Longilinea arvoryzae KOME-1, Previously Described as Members of the Anaerolineaceae (Chloroflexi).</title>
        <authorList>
            <person name="Sekiguchi Y."/>
            <person name="Ohashi A."/>
            <person name="Matsuura N."/>
            <person name="Tourlousse M.D."/>
        </authorList>
    </citation>
    <scope>NUCLEOTIDE SEQUENCE [LARGE SCALE GENOMIC DNA]</scope>
    <source>
        <strain evidence="3">KOME-1</strain>
    </source>
</reference>
<dbReference type="Proteomes" id="UP000055060">
    <property type="component" value="Unassembled WGS sequence"/>
</dbReference>
<evidence type="ECO:0000313" key="3">
    <source>
        <dbReference type="EMBL" id="GAP13145.1"/>
    </source>
</evidence>
<evidence type="ECO:0000313" key="4">
    <source>
        <dbReference type="Proteomes" id="UP000055060"/>
    </source>
</evidence>
<gene>
    <name evidence="3" type="ORF">LARV_00896</name>
</gene>
<dbReference type="OrthoDB" id="9786584at2"/>
<dbReference type="RefSeq" id="WP_075072501.1">
    <property type="nucleotide sequence ID" value="NZ_DF967972.1"/>
</dbReference>
<dbReference type="PANTHER" id="PTHR43489">
    <property type="entry name" value="ISOMERASE"/>
    <property type="match status" value="1"/>
</dbReference>
<proteinExistence type="predicted"/>
<dbReference type="AlphaFoldDB" id="A0A0S7BCZ9"/>
<feature type="domain" description="Xylose isomerase-like TIM barrel" evidence="2">
    <location>
        <begin position="23"/>
        <end position="263"/>
    </location>
</feature>
<dbReference type="Pfam" id="PF01261">
    <property type="entry name" value="AP_endonuc_2"/>
    <property type="match status" value="1"/>
</dbReference>
<dbReference type="STRING" id="360412.LARV_00896"/>
<accession>A0A0S7BCZ9</accession>